<proteinExistence type="predicted"/>
<dbReference type="AlphaFoldDB" id="A0A9X4BRQ5"/>
<name>A0A9X4BRQ5_9XANT</name>
<dbReference type="RefSeq" id="WP_170118628.1">
    <property type="nucleotide sequence ID" value="NZ_CP168173.1"/>
</dbReference>
<reference evidence="1" key="1">
    <citation type="journal article" date="2022" name="Phytopathology">
        <title>Whole genome sequencing-based tracing of a 2022 introduction and outbreak of Xanthomonas hortorum pv. pelargonii.</title>
        <authorList>
            <person name="Iruegas Bocardo F."/>
            <person name="Weisberg A.J."/>
            <person name="Riutta E.R."/>
            <person name="Kilday K.B."/>
            <person name="Bonkowski J.C."/>
            <person name="Creswell T.C."/>
            <person name="Daughtrey M."/>
            <person name="Rane K.K."/>
            <person name="Grunwald N.J."/>
            <person name="Chang J.H."/>
            <person name="Putnam M."/>
        </authorList>
    </citation>
    <scope>NUCLEOTIDE SEQUENCE</scope>
    <source>
        <strain evidence="1">22-338</strain>
    </source>
</reference>
<evidence type="ECO:0000313" key="1">
    <source>
        <dbReference type="EMBL" id="MDC8638340.1"/>
    </source>
</evidence>
<accession>A0A9X4BRQ5</accession>
<organism evidence="1 2">
    <name type="scientific">Xanthomonas hortorum pv. hederae</name>
    <dbReference type="NCBI Taxonomy" id="453603"/>
    <lineage>
        <taxon>Bacteria</taxon>
        <taxon>Pseudomonadati</taxon>
        <taxon>Pseudomonadota</taxon>
        <taxon>Gammaproteobacteria</taxon>
        <taxon>Lysobacterales</taxon>
        <taxon>Lysobacteraceae</taxon>
        <taxon>Xanthomonas</taxon>
    </lineage>
</organism>
<protein>
    <submittedName>
        <fullName evidence="1">Uncharacterized protein</fullName>
    </submittedName>
</protein>
<sequence length="53" mass="5787">MNGATLNFDLYAMAQPKNRNDLIALAHEVLAELSMIDGHLDRAIERCEASATA</sequence>
<dbReference type="EMBL" id="JANWTP010000031">
    <property type="protein sequence ID" value="MDC8638340.1"/>
    <property type="molecule type" value="Genomic_DNA"/>
</dbReference>
<comment type="caution">
    <text evidence="1">The sequence shown here is derived from an EMBL/GenBank/DDBJ whole genome shotgun (WGS) entry which is preliminary data.</text>
</comment>
<reference evidence="1" key="2">
    <citation type="submission" date="2022-08" db="EMBL/GenBank/DDBJ databases">
        <authorList>
            <person name="Iruegas-Bocardo F."/>
            <person name="Weisberg A.J."/>
            <person name="Riutta E.R."/>
            <person name="Kilday K."/>
            <person name="Bonkowski J.C."/>
            <person name="Creswell T."/>
            <person name="Daughtrey M.L."/>
            <person name="Rane K."/>
            <person name="Grunwald N.J."/>
            <person name="Chang J.H."/>
            <person name="Putnam M.L."/>
        </authorList>
    </citation>
    <scope>NUCLEOTIDE SEQUENCE</scope>
    <source>
        <strain evidence="1">22-338</strain>
    </source>
</reference>
<dbReference type="Proteomes" id="UP001140230">
    <property type="component" value="Unassembled WGS sequence"/>
</dbReference>
<gene>
    <name evidence="1" type="ORF">NY667_10995</name>
</gene>
<evidence type="ECO:0000313" key="2">
    <source>
        <dbReference type="Proteomes" id="UP001140230"/>
    </source>
</evidence>